<proteinExistence type="predicted"/>
<reference evidence="2 3" key="1">
    <citation type="submission" date="2024-08" db="EMBL/GenBank/DDBJ databases">
        <title>Tateyamaria sp. nov., isolated from marine algae.</title>
        <authorList>
            <person name="Choi B.J."/>
            <person name="Kim J.M."/>
            <person name="Lee J.K."/>
            <person name="Choi D.G."/>
            <person name="Bayburt H."/>
            <person name="Baek J.H."/>
            <person name="Han D.M."/>
            <person name="Jeon C.O."/>
        </authorList>
    </citation>
    <scope>NUCLEOTIDE SEQUENCE [LARGE SCALE GENOMIC DNA]</scope>
    <source>
        <strain evidence="2 3">KMU-156</strain>
    </source>
</reference>
<feature type="transmembrane region" description="Helical" evidence="1">
    <location>
        <begin position="68"/>
        <end position="86"/>
    </location>
</feature>
<evidence type="ECO:0000313" key="2">
    <source>
        <dbReference type="EMBL" id="MFL4468885.1"/>
    </source>
</evidence>
<sequence length="87" mass="9715">MTRMENLQPDLDEQARQDAVYERAMSSINASRREVERKGYVVMGGAMSYGEGALGDGWFGKISHGAKLFMIAFGCAVPPFLVWWVLL</sequence>
<protein>
    <submittedName>
        <fullName evidence="2">Uncharacterized protein</fullName>
    </submittedName>
</protein>
<keyword evidence="1" id="KW-0812">Transmembrane</keyword>
<keyword evidence="3" id="KW-1185">Reference proteome</keyword>
<keyword evidence="1" id="KW-0472">Membrane</keyword>
<dbReference type="RefSeq" id="WP_407590631.1">
    <property type="nucleotide sequence ID" value="NZ_JBHDIY010000002.1"/>
</dbReference>
<dbReference type="Proteomes" id="UP001627408">
    <property type="component" value="Unassembled WGS sequence"/>
</dbReference>
<dbReference type="EMBL" id="JBHDIY010000002">
    <property type="protein sequence ID" value="MFL4468885.1"/>
    <property type="molecule type" value="Genomic_DNA"/>
</dbReference>
<name>A0ABW8UP29_9RHOB</name>
<accession>A0ABW8UP29</accession>
<gene>
    <name evidence="2" type="ORF">ACERZ8_03000</name>
</gene>
<comment type="caution">
    <text evidence="2">The sequence shown here is derived from an EMBL/GenBank/DDBJ whole genome shotgun (WGS) entry which is preliminary data.</text>
</comment>
<evidence type="ECO:0000256" key="1">
    <source>
        <dbReference type="SAM" id="Phobius"/>
    </source>
</evidence>
<evidence type="ECO:0000313" key="3">
    <source>
        <dbReference type="Proteomes" id="UP001627408"/>
    </source>
</evidence>
<organism evidence="2 3">
    <name type="scientific">Tateyamaria armeniaca</name>
    <dbReference type="NCBI Taxonomy" id="2518930"/>
    <lineage>
        <taxon>Bacteria</taxon>
        <taxon>Pseudomonadati</taxon>
        <taxon>Pseudomonadota</taxon>
        <taxon>Alphaproteobacteria</taxon>
        <taxon>Rhodobacterales</taxon>
        <taxon>Roseobacteraceae</taxon>
        <taxon>Tateyamaria</taxon>
    </lineage>
</organism>
<keyword evidence="1" id="KW-1133">Transmembrane helix</keyword>